<proteinExistence type="predicted"/>
<reference evidence="1 2" key="2">
    <citation type="submission" date="2017-05" db="EMBL/GenBank/DDBJ databases">
        <title>Genome of Chryseobacterium haifense.</title>
        <authorList>
            <person name="Newman J.D."/>
        </authorList>
    </citation>
    <scope>NUCLEOTIDE SEQUENCE [LARGE SCALE GENOMIC DNA]</scope>
    <source>
        <strain evidence="1 2">DSM 19056</strain>
    </source>
</reference>
<dbReference type="AlphaFoldDB" id="A0A246B7H4"/>
<dbReference type="EMBL" id="JASZ02000031">
    <property type="protein sequence ID" value="OWK97312.1"/>
    <property type="molecule type" value="Genomic_DNA"/>
</dbReference>
<gene>
    <name evidence="1" type="ORF">AP75_11745</name>
</gene>
<keyword evidence="2" id="KW-1185">Reference proteome</keyword>
<organism evidence="1 2">
    <name type="scientific">Kaistella haifensis DSM 19056</name>
    <dbReference type="NCBI Taxonomy" id="1450526"/>
    <lineage>
        <taxon>Bacteria</taxon>
        <taxon>Pseudomonadati</taxon>
        <taxon>Bacteroidota</taxon>
        <taxon>Flavobacteriia</taxon>
        <taxon>Flavobacteriales</taxon>
        <taxon>Weeksellaceae</taxon>
        <taxon>Chryseobacterium group</taxon>
        <taxon>Kaistella</taxon>
    </lineage>
</organism>
<sequence>MCNRHIVFAKNGVEDLIELPVAFSRACFFVPHIFCSLVPRKKHSLRLVEIELSVKFSPPFANTFSVSRNSPTRKRSCF</sequence>
<dbReference type="Proteomes" id="UP000197587">
    <property type="component" value="Unassembled WGS sequence"/>
</dbReference>
<comment type="caution">
    <text evidence="1">The sequence shown here is derived from an EMBL/GenBank/DDBJ whole genome shotgun (WGS) entry which is preliminary data.</text>
</comment>
<evidence type="ECO:0000313" key="1">
    <source>
        <dbReference type="EMBL" id="OWK97312.1"/>
    </source>
</evidence>
<name>A0A246B7H4_9FLAO</name>
<reference evidence="1 2" key="1">
    <citation type="submission" date="2014-01" db="EMBL/GenBank/DDBJ databases">
        <authorList>
            <consortium name="Genome Consortium for Active Teaching"/>
            <person name="Sontag T.C."/>
            <person name="Newman J.D."/>
        </authorList>
    </citation>
    <scope>NUCLEOTIDE SEQUENCE [LARGE SCALE GENOMIC DNA]</scope>
    <source>
        <strain evidence="1 2">DSM 19056</strain>
    </source>
</reference>
<evidence type="ECO:0000313" key="2">
    <source>
        <dbReference type="Proteomes" id="UP000197587"/>
    </source>
</evidence>
<protein>
    <submittedName>
        <fullName evidence="1">Uncharacterized protein</fullName>
    </submittedName>
</protein>
<accession>A0A246B7H4</accession>